<evidence type="ECO:0000313" key="1">
    <source>
        <dbReference type="EMBL" id="UGS25908.1"/>
    </source>
</evidence>
<dbReference type="Proteomes" id="UP001199642">
    <property type="component" value="Chromosome"/>
</dbReference>
<organism evidence="1 2">
    <name type="scientific">Microbacterium resistens</name>
    <dbReference type="NCBI Taxonomy" id="156977"/>
    <lineage>
        <taxon>Bacteria</taxon>
        <taxon>Bacillati</taxon>
        <taxon>Actinomycetota</taxon>
        <taxon>Actinomycetes</taxon>
        <taxon>Micrococcales</taxon>
        <taxon>Microbacteriaceae</taxon>
        <taxon>Microbacterium</taxon>
    </lineage>
</organism>
<accession>A0ABY3RPE7</accession>
<keyword evidence="2" id="KW-1185">Reference proteome</keyword>
<gene>
    <name evidence="1" type="ORF">K8F61_14830</name>
</gene>
<dbReference type="EMBL" id="CP082781">
    <property type="protein sequence ID" value="UGS25908.1"/>
    <property type="molecule type" value="Genomic_DNA"/>
</dbReference>
<name>A0ABY3RPE7_9MICO</name>
<reference evidence="1 2" key="1">
    <citation type="submission" date="2023-01" db="EMBL/GenBank/DDBJ databases">
        <title>Characterization of estradiol degrading bacteria Microbacterium sp. MZT7 and reveal degrading genes through genome analysis.</title>
        <authorList>
            <person name="Hao P."/>
            <person name="Gao Y."/>
        </authorList>
    </citation>
    <scope>NUCLEOTIDE SEQUENCE [LARGE SCALE GENOMIC DNA]</scope>
    <source>
        <strain evidence="1 2">MZT7</strain>
    </source>
</reference>
<evidence type="ECO:0000313" key="2">
    <source>
        <dbReference type="Proteomes" id="UP001199642"/>
    </source>
</evidence>
<dbReference type="RefSeq" id="WP_219086119.1">
    <property type="nucleotide sequence ID" value="NZ_CP082781.1"/>
</dbReference>
<protein>
    <submittedName>
        <fullName evidence="1">Uncharacterized protein</fullName>
    </submittedName>
</protein>
<sequence>MIIVLILLALGVWGIVATTVELRRTRVRRMPTDWSRVPVDLRSSRRGIVRRTP</sequence>
<proteinExistence type="predicted"/>